<sequence>MSSVSFTLNDGTIVPGIGFGTGTALFGKDCAGQVKQAIDAGFVHLDGAQAYNNEESLSEGIKLSGKPRSELFIVTKLRPGALAEHVKPAFDASLKKLGVDFVDLFLVHCPIAMKAGDPQPDLPEVWHEVEAIHAQGLAKSIGVSNFRIPHLQAILPTAKVIPSVNQLEIHPYVWKTVEPIVKFGVENGNITAASYGGLTPIVRAAGGPLDPVLATVAERLTKEFGKPVSTGQVLSKWVLQKKIILVTTSSKEERLREYLQTAELPDLTEAEIAEIDTVGAKLHKRVFMKHVFDDTDPQ</sequence>
<dbReference type="CDD" id="cd19120">
    <property type="entry name" value="AKR_AKR3C2-3"/>
    <property type="match status" value="1"/>
</dbReference>
<dbReference type="Gene3D" id="3.20.20.100">
    <property type="entry name" value="NADP-dependent oxidoreductase domain"/>
    <property type="match status" value="1"/>
</dbReference>
<dbReference type="Proteomes" id="UP000815677">
    <property type="component" value="Unassembled WGS sequence"/>
</dbReference>
<dbReference type="InterPro" id="IPR018170">
    <property type="entry name" value="Aldo/ket_reductase_CS"/>
</dbReference>
<reference evidence="5" key="1">
    <citation type="submission" date="2014-09" db="EMBL/GenBank/DDBJ databases">
        <title>Genome sequence of the luminous mushroom Mycena chlorophos for searching fungal bioluminescence genes.</title>
        <authorList>
            <person name="Tanaka Y."/>
            <person name="Kasuga D."/>
            <person name="Oba Y."/>
            <person name="Hase S."/>
            <person name="Sato K."/>
            <person name="Oba Y."/>
            <person name="Sakakibara Y."/>
        </authorList>
    </citation>
    <scope>NUCLEOTIDE SEQUENCE</scope>
</reference>
<dbReference type="InterPro" id="IPR036812">
    <property type="entry name" value="NAD(P)_OxRdtase_dom_sf"/>
</dbReference>
<accession>A0ABQ0M9R4</accession>
<evidence type="ECO:0000313" key="6">
    <source>
        <dbReference type="Proteomes" id="UP000815677"/>
    </source>
</evidence>
<evidence type="ECO:0000313" key="5">
    <source>
        <dbReference type="EMBL" id="GAT60033.1"/>
    </source>
</evidence>
<dbReference type="EMBL" id="DF849930">
    <property type="protein sequence ID" value="GAT60033.1"/>
    <property type="molecule type" value="Genomic_DNA"/>
</dbReference>
<keyword evidence="6" id="KW-1185">Reference proteome</keyword>
<comment type="similarity">
    <text evidence="1">Belongs to the aldo/keto reductase family.</text>
</comment>
<dbReference type="PANTHER" id="PTHR43827">
    <property type="entry name" value="2,5-DIKETO-D-GLUCONIC ACID REDUCTASE"/>
    <property type="match status" value="1"/>
</dbReference>
<dbReference type="PIRSF" id="PIRSF000097">
    <property type="entry name" value="AKR"/>
    <property type="match status" value="1"/>
</dbReference>
<keyword evidence="2" id="KW-0521">NADP</keyword>
<dbReference type="PRINTS" id="PR00069">
    <property type="entry name" value="ALDKETRDTASE"/>
</dbReference>
<dbReference type="SUPFAM" id="SSF51430">
    <property type="entry name" value="NAD(P)-linked oxidoreductase"/>
    <property type="match status" value="1"/>
</dbReference>
<evidence type="ECO:0000256" key="3">
    <source>
        <dbReference type="ARBA" id="ARBA00023002"/>
    </source>
</evidence>
<evidence type="ECO:0000256" key="2">
    <source>
        <dbReference type="ARBA" id="ARBA00022857"/>
    </source>
</evidence>
<dbReference type="InterPro" id="IPR023210">
    <property type="entry name" value="NADP_OxRdtase_dom"/>
</dbReference>
<name>A0ABQ0M9R4_MYCCL</name>
<dbReference type="InterPro" id="IPR044494">
    <property type="entry name" value="AKR3C2/3"/>
</dbReference>
<dbReference type="PROSITE" id="PS00062">
    <property type="entry name" value="ALDOKETO_REDUCTASE_2"/>
    <property type="match status" value="1"/>
</dbReference>
<dbReference type="InterPro" id="IPR020471">
    <property type="entry name" value="AKR"/>
</dbReference>
<evidence type="ECO:0000256" key="1">
    <source>
        <dbReference type="ARBA" id="ARBA00007905"/>
    </source>
</evidence>
<gene>
    <name evidence="5" type="ORF">MCHLO_16240</name>
</gene>
<keyword evidence="3" id="KW-0560">Oxidoreductase</keyword>
<feature type="domain" description="NADP-dependent oxidoreductase" evidence="4">
    <location>
        <begin position="33"/>
        <end position="278"/>
    </location>
</feature>
<organism evidence="5 6">
    <name type="scientific">Mycena chlorophos</name>
    <name type="common">Agaric fungus</name>
    <name type="synonym">Agaricus chlorophos</name>
    <dbReference type="NCBI Taxonomy" id="658473"/>
    <lineage>
        <taxon>Eukaryota</taxon>
        <taxon>Fungi</taxon>
        <taxon>Dikarya</taxon>
        <taxon>Basidiomycota</taxon>
        <taxon>Agaricomycotina</taxon>
        <taxon>Agaricomycetes</taxon>
        <taxon>Agaricomycetidae</taxon>
        <taxon>Agaricales</taxon>
        <taxon>Marasmiineae</taxon>
        <taxon>Mycenaceae</taxon>
        <taxon>Mycena</taxon>
    </lineage>
</organism>
<evidence type="ECO:0000259" key="4">
    <source>
        <dbReference type="Pfam" id="PF00248"/>
    </source>
</evidence>
<dbReference type="PANTHER" id="PTHR43827:SF3">
    <property type="entry name" value="NADP-DEPENDENT OXIDOREDUCTASE DOMAIN-CONTAINING PROTEIN"/>
    <property type="match status" value="1"/>
</dbReference>
<dbReference type="Pfam" id="PF00248">
    <property type="entry name" value="Aldo_ket_red"/>
    <property type="match status" value="1"/>
</dbReference>
<proteinExistence type="inferred from homology"/>
<protein>
    <recommendedName>
        <fullName evidence="4">NADP-dependent oxidoreductase domain-containing protein</fullName>
    </recommendedName>
</protein>